<organism evidence="2 3">
    <name type="scientific">Streptomyces harbinensis</name>
    <dbReference type="NCBI Taxonomy" id="1176198"/>
    <lineage>
        <taxon>Bacteria</taxon>
        <taxon>Bacillati</taxon>
        <taxon>Actinomycetota</taxon>
        <taxon>Actinomycetes</taxon>
        <taxon>Kitasatosporales</taxon>
        <taxon>Streptomycetaceae</taxon>
        <taxon>Streptomyces</taxon>
    </lineage>
</organism>
<dbReference type="STRING" id="1176198.SAMN05444716_105262"/>
<evidence type="ECO:0000313" key="2">
    <source>
        <dbReference type="EMBL" id="SFS96260.1"/>
    </source>
</evidence>
<keyword evidence="3" id="KW-1185">Reference proteome</keyword>
<dbReference type="AlphaFoldDB" id="A0A1I6U476"/>
<evidence type="ECO:0000256" key="1">
    <source>
        <dbReference type="SAM" id="MobiDB-lite"/>
    </source>
</evidence>
<protein>
    <submittedName>
        <fullName evidence="2">Uncharacterized protein</fullName>
    </submittedName>
</protein>
<feature type="compositionally biased region" description="Low complexity" evidence="1">
    <location>
        <begin position="16"/>
        <end position="25"/>
    </location>
</feature>
<feature type="region of interest" description="Disordered" evidence="1">
    <location>
        <begin position="1"/>
        <end position="44"/>
    </location>
</feature>
<accession>A0A1I6U476</accession>
<dbReference type="EMBL" id="FPAB01000005">
    <property type="protein sequence ID" value="SFS96260.1"/>
    <property type="molecule type" value="Genomic_DNA"/>
</dbReference>
<gene>
    <name evidence="2" type="ORF">SAMN05444716_105262</name>
</gene>
<dbReference type="Proteomes" id="UP000198873">
    <property type="component" value="Unassembled WGS sequence"/>
</dbReference>
<reference evidence="3" key="1">
    <citation type="submission" date="2016-10" db="EMBL/GenBank/DDBJ databases">
        <authorList>
            <person name="Varghese N."/>
            <person name="Submissions S."/>
        </authorList>
    </citation>
    <scope>NUCLEOTIDE SEQUENCE [LARGE SCALE GENOMIC DNA]</scope>
    <source>
        <strain evidence="3">CGMCC 4.7047</strain>
    </source>
</reference>
<sequence>MAEIETDADPAAGTEAARAVRSRAAPVEHTVAITHDGPGIRTLP</sequence>
<evidence type="ECO:0000313" key="3">
    <source>
        <dbReference type="Proteomes" id="UP000198873"/>
    </source>
</evidence>
<proteinExistence type="predicted"/>
<name>A0A1I6U476_9ACTN</name>
<dbReference type="RefSeq" id="WP_019435689.1">
    <property type="nucleotide sequence ID" value="NZ_CP054938.1"/>
</dbReference>